<dbReference type="OrthoDB" id="610608at2759"/>
<dbReference type="InterPro" id="IPR006094">
    <property type="entry name" value="Oxid_FAD_bind_N"/>
</dbReference>
<organism evidence="4 5">
    <name type="scientific">Branchiostoma belcheri</name>
    <name type="common">Amphioxus</name>
    <dbReference type="NCBI Taxonomy" id="7741"/>
    <lineage>
        <taxon>Eukaryota</taxon>
        <taxon>Metazoa</taxon>
        <taxon>Chordata</taxon>
        <taxon>Cephalochordata</taxon>
        <taxon>Leptocardii</taxon>
        <taxon>Amphioxiformes</taxon>
        <taxon>Branchiostomatidae</taxon>
        <taxon>Branchiostoma</taxon>
    </lineage>
</organism>
<feature type="compositionally biased region" description="Low complexity" evidence="2">
    <location>
        <begin position="597"/>
        <end position="622"/>
    </location>
</feature>
<feature type="region of interest" description="Disordered" evidence="2">
    <location>
        <begin position="590"/>
        <end position="629"/>
    </location>
</feature>
<dbReference type="RefSeq" id="XP_019618993.1">
    <property type="nucleotide sequence ID" value="XM_019763434.1"/>
</dbReference>
<dbReference type="Gene3D" id="3.30.43.10">
    <property type="entry name" value="Uridine Diphospho-n-acetylenolpyruvylglucosamine Reductase, domain 2"/>
    <property type="match status" value="1"/>
</dbReference>
<dbReference type="AlphaFoldDB" id="A0A6P4Y3I3"/>
<keyword evidence="1" id="KW-0560">Oxidoreductase</keyword>
<dbReference type="SUPFAM" id="SSF56176">
    <property type="entry name" value="FAD-binding/transporter-associated domain-like"/>
    <property type="match status" value="1"/>
</dbReference>
<feature type="domain" description="FAD-binding PCMH-type" evidence="3">
    <location>
        <begin position="42"/>
        <end position="252"/>
    </location>
</feature>
<sequence>MGNASGSSHRRVFRNYDGTEEVEPLVAYFTPVRGRMMKDPLPGMKLDTSFKNRCKDGLDATWQIASVVHHAGLNNLRVRAVGVGYSWSKMTSTRDILIDMSGLTRVITKQPQKYFEKYYLVEVQAGKVVREFVREIDIKFKLALPGMDSFMGQTVGGAVSTSSHGSGFNLQSISNSIVSLHMIIAGGIQVIIREPTAIETDMPLEHVRALVARAQFGDGPLEIISKQAFRAAQVGLGCLGIIYSVTFKCVPLFEIMEERRLTTFTWPASGDSLDFRIPRNFDSNYIGSNEFFSFFVNPFPKKCCSREGWLGPGVEHVRVVYVRGRKATENDYLARPPCRDACACCCCEGCRGCTACEGCKTDCCASCYSSYVMREPSSIPGWIDNCMKMSIHKGHYVNTWYKVLQYNKGTAHVVSSEWSVALEDLEAALGDVIEMAVDYGRKHNYFNLMPLVCRLTKSDDAYLSLANKYRPDGSECERYAHIELPYFPGSYGVEEFHRALEDMLYERYQARAHWAKNRWFDARRIHDLYPGLEHWKEVYTVFNSDHTFDNQFTARCGFEDSHEEMARFPERSGHMTWRRKVGGYVIYKTDGSPAITRQPSRSFGRQSSRSSRSSRQGSQRGRPNMKTFQ</sequence>
<dbReference type="InterPro" id="IPR007173">
    <property type="entry name" value="ALO_C"/>
</dbReference>
<dbReference type="Gene3D" id="3.30.465.10">
    <property type="match status" value="1"/>
</dbReference>
<dbReference type="Gene3D" id="3.30.70.2520">
    <property type="match status" value="1"/>
</dbReference>
<dbReference type="InterPro" id="IPR016166">
    <property type="entry name" value="FAD-bd_PCMH"/>
</dbReference>
<dbReference type="InterPro" id="IPR036318">
    <property type="entry name" value="FAD-bd_PCMH-like_sf"/>
</dbReference>
<keyword evidence="4" id="KW-1185">Reference proteome</keyword>
<dbReference type="KEGG" id="bbel:109465946"/>
<dbReference type="Pfam" id="PF01565">
    <property type="entry name" value="FAD_binding_4"/>
    <property type="match status" value="1"/>
</dbReference>
<reference evidence="5" key="1">
    <citation type="submission" date="2025-08" db="UniProtKB">
        <authorList>
            <consortium name="RefSeq"/>
        </authorList>
    </citation>
    <scope>IDENTIFICATION</scope>
    <source>
        <tissue evidence="5">Gonad</tissue>
    </source>
</reference>
<protein>
    <submittedName>
        <fullName evidence="5">Uncharacterized protein LOC109465946 isoform X1</fullName>
    </submittedName>
</protein>
<evidence type="ECO:0000256" key="2">
    <source>
        <dbReference type="SAM" id="MobiDB-lite"/>
    </source>
</evidence>
<dbReference type="PANTHER" id="PTHR43762">
    <property type="entry name" value="L-GULONOLACTONE OXIDASE"/>
    <property type="match status" value="1"/>
</dbReference>
<name>A0A6P4Y3I3_BRABE</name>
<dbReference type="Proteomes" id="UP000515135">
    <property type="component" value="Unplaced"/>
</dbReference>
<dbReference type="InterPro" id="IPR010031">
    <property type="entry name" value="FAD_lactone_oxidase-like"/>
</dbReference>
<dbReference type="GeneID" id="109465946"/>
<dbReference type="GO" id="GO:0071949">
    <property type="term" value="F:FAD binding"/>
    <property type="evidence" value="ECO:0007669"/>
    <property type="project" value="InterPro"/>
</dbReference>
<dbReference type="GO" id="GO:0003885">
    <property type="term" value="F:D-arabinono-1,4-lactone oxidase activity"/>
    <property type="evidence" value="ECO:0007669"/>
    <property type="project" value="InterPro"/>
</dbReference>
<dbReference type="PANTHER" id="PTHR43762:SF1">
    <property type="entry name" value="D-ARABINONO-1,4-LACTONE OXIDASE"/>
    <property type="match status" value="1"/>
</dbReference>
<evidence type="ECO:0000259" key="3">
    <source>
        <dbReference type="PROSITE" id="PS51387"/>
    </source>
</evidence>
<dbReference type="InterPro" id="IPR016167">
    <property type="entry name" value="FAD-bd_PCMH_sub1"/>
</dbReference>
<evidence type="ECO:0000256" key="1">
    <source>
        <dbReference type="ARBA" id="ARBA00023002"/>
    </source>
</evidence>
<proteinExistence type="predicted"/>
<gene>
    <name evidence="5" type="primary">LOC109465946</name>
</gene>
<dbReference type="PROSITE" id="PS51387">
    <property type="entry name" value="FAD_PCMH"/>
    <property type="match status" value="1"/>
</dbReference>
<dbReference type="GO" id="GO:0016020">
    <property type="term" value="C:membrane"/>
    <property type="evidence" value="ECO:0007669"/>
    <property type="project" value="InterPro"/>
</dbReference>
<dbReference type="Pfam" id="PF04030">
    <property type="entry name" value="ALO"/>
    <property type="match status" value="1"/>
</dbReference>
<dbReference type="InterPro" id="IPR016169">
    <property type="entry name" value="FAD-bd_PCMH_sub2"/>
</dbReference>
<accession>A0A6P4Y3I3</accession>
<evidence type="ECO:0000313" key="4">
    <source>
        <dbReference type="Proteomes" id="UP000515135"/>
    </source>
</evidence>
<evidence type="ECO:0000313" key="5">
    <source>
        <dbReference type="RefSeq" id="XP_019618993.1"/>
    </source>
</evidence>